<name>A0A1M6RSH2_9AQUI</name>
<dbReference type="EMBL" id="LT670846">
    <property type="protein sequence ID" value="SHK35380.1"/>
    <property type="molecule type" value="Genomic_DNA"/>
</dbReference>
<evidence type="ECO:0000256" key="1">
    <source>
        <dbReference type="SAM" id="Coils"/>
    </source>
</evidence>
<evidence type="ECO:0000313" key="3">
    <source>
        <dbReference type="Proteomes" id="UP000189810"/>
    </source>
</evidence>
<sequence length="107" mass="11921">MTKEFEIGLELLKKVRGELEALSQAQDKLSARQLVNAIINPVTASAYQVRVGDGPRKEELLKVLFEVVKNMRDLQDLQALKDSVASLLDLLDRVQQELSAEQKSSNG</sequence>
<dbReference type="STRING" id="381751.SAMN05444391_0752"/>
<evidence type="ECO:0000313" key="2">
    <source>
        <dbReference type="EMBL" id="SHK35380.1"/>
    </source>
</evidence>
<gene>
    <name evidence="2" type="ORF">SAMN05444391_0752</name>
</gene>
<protein>
    <submittedName>
        <fullName evidence="2">Uncharacterized protein</fullName>
    </submittedName>
</protein>
<reference evidence="2 3" key="1">
    <citation type="submission" date="2016-11" db="EMBL/GenBank/DDBJ databases">
        <authorList>
            <person name="Jaros S."/>
            <person name="Januszkiewicz K."/>
            <person name="Wedrychowicz H."/>
        </authorList>
    </citation>
    <scope>NUCLEOTIDE SEQUENCE [LARGE SCALE GENOMIC DNA]</scope>
    <source>
        <strain evidence="2 3">DSM 19557</strain>
    </source>
</reference>
<feature type="coiled-coil region" evidence="1">
    <location>
        <begin position="77"/>
        <end position="104"/>
    </location>
</feature>
<proteinExistence type="predicted"/>
<keyword evidence="1" id="KW-0175">Coiled coil</keyword>
<dbReference type="RefSeq" id="WP_079653894.1">
    <property type="nucleotide sequence ID" value="NZ_LT670846.1"/>
</dbReference>
<dbReference type="OrthoDB" id="15484at2"/>
<organism evidence="2 3">
    <name type="scientific">Thermocrinis minervae</name>
    <dbReference type="NCBI Taxonomy" id="381751"/>
    <lineage>
        <taxon>Bacteria</taxon>
        <taxon>Pseudomonadati</taxon>
        <taxon>Aquificota</taxon>
        <taxon>Aquificia</taxon>
        <taxon>Aquificales</taxon>
        <taxon>Aquificaceae</taxon>
        <taxon>Thermocrinis</taxon>
    </lineage>
</organism>
<accession>A0A1M6RSH2</accession>
<keyword evidence="3" id="KW-1185">Reference proteome</keyword>
<dbReference type="Proteomes" id="UP000189810">
    <property type="component" value="Chromosome I"/>
</dbReference>
<dbReference type="AlphaFoldDB" id="A0A1M6RSH2"/>